<dbReference type="InterPro" id="IPR011992">
    <property type="entry name" value="EF-hand-dom_pair"/>
</dbReference>
<dbReference type="InterPro" id="IPR038765">
    <property type="entry name" value="Papain-like_cys_pep_sf"/>
</dbReference>
<feature type="active site" evidence="8 9">
    <location>
        <position position="142"/>
    </location>
</feature>
<dbReference type="InterPro" id="IPR001300">
    <property type="entry name" value="Peptidase_C2_calpain_cat"/>
</dbReference>
<keyword evidence="6 9" id="KW-0788">Thiol protease</keyword>
<dbReference type="GO" id="GO:0006508">
    <property type="term" value="P:proteolysis"/>
    <property type="evidence" value="ECO:0007669"/>
    <property type="project" value="UniProtKB-KW"/>
</dbReference>
<dbReference type="FunCoup" id="A0A671WMB8">
    <property type="interactions" value="1"/>
</dbReference>
<dbReference type="CDD" id="cd16195">
    <property type="entry name" value="EFh_PEF_CAPN13_14"/>
    <property type="match status" value="1"/>
</dbReference>
<dbReference type="InterPro" id="IPR033883">
    <property type="entry name" value="C2_III"/>
</dbReference>
<evidence type="ECO:0000256" key="7">
    <source>
        <dbReference type="ARBA" id="ARBA00022837"/>
    </source>
</evidence>
<feature type="domain" description="Calpain catalytic" evidence="12">
    <location>
        <begin position="84"/>
        <end position="380"/>
    </location>
</feature>
<sequence>MKLVILIPFFLKFPLPLQSVVFVHDFLSPAQNSNTAEMATPGVCMKIINARHNKDGLGTLSNPENFLNQDYQLLKQYCNINRVRYVDDMFPPDTRSIGKDILSPSDLAAVKWERPSKMVSNPSFVVDGVSRFDFGQGMVGNCWFLASIGALTFQDVILNQVVSPEQNYDEDYCGLFHFRFWRFGRWVDVIIDDKLPTINGRLIFVHSKDPTEFWPALLEKAYAKVCGSYSDMNSGTPSEALVDFTGGVHICINLSDPPPNLWELMCRAGKSKSLMGCGTPQGDTSANTVLPNGLVQGHAYAVTGVKEVISQGQTVNLVRLWNPWGQGEWNGDWSDGSPLWQTVSPEDREMCLSVCDDGEYWMPLKAFCEFYSDLDICCLCPDFLDKSSSCHWKTSFYEGRWVAGTTAGGCMNNRDSFWTNPQFRVTIDKLTSDCSVGPDEKNMLVSLMQKPDKRNRRLVQNLHIGFSVFEVTGDYKAQRGKFPASFFNTHAPIAQTKAYMNAREVMEFLMLKPGEYLIVPSTFNANETASFILTILSKAETHVHENSGGHDHEHVEVEQPTPVKNETDDNNKRTLFRQYSDKYEEVDAEQLQKLLNERILKGDLKSGGFSTDACRSMVALMDTSITGKLNDEEFVRLWKKIVMYKDIFFSTDVSQTGTLSLNELRNAIMASGKRASDDMLNLMALRYGSSSGQISLESFISLVLRFDCINKIFSQLSDGLTMTLRESEWVYLSMYT</sequence>
<evidence type="ECO:0000313" key="13">
    <source>
        <dbReference type="Ensembl" id="ENSSAUP00010039846.1"/>
    </source>
</evidence>
<dbReference type="FunFam" id="1.10.238.10:FF:000175">
    <property type="entry name" value="Calpain 14"/>
    <property type="match status" value="1"/>
</dbReference>
<dbReference type="InterPro" id="IPR022682">
    <property type="entry name" value="Calpain_domain_III"/>
</dbReference>
<feature type="region of interest" description="Disordered" evidence="10">
    <location>
        <begin position="544"/>
        <end position="569"/>
    </location>
</feature>
<evidence type="ECO:0000256" key="6">
    <source>
        <dbReference type="ARBA" id="ARBA00022807"/>
    </source>
</evidence>
<feature type="active site" evidence="8 9">
    <location>
        <position position="322"/>
    </location>
</feature>
<evidence type="ECO:0000256" key="11">
    <source>
        <dbReference type="SAM" id="SignalP"/>
    </source>
</evidence>
<dbReference type="SMART" id="SM00720">
    <property type="entry name" value="calpain_III"/>
    <property type="match status" value="1"/>
</dbReference>
<name>A0A671WMB8_SPAAU</name>
<dbReference type="SUPFAM" id="SSF54001">
    <property type="entry name" value="Cysteine proteinases"/>
    <property type="match status" value="1"/>
</dbReference>
<dbReference type="SMART" id="SM00230">
    <property type="entry name" value="CysPc"/>
    <property type="match status" value="1"/>
</dbReference>
<reference evidence="13" key="2">
    <citation type="submission" date="2025-08" db="UniProtKB">
        <authorList>
            <consortium name="Ensembl"/>
        </authorList>
    </citation>
    <scope>IDENTIFICATION</scope>
</reference>
<comment type="similarity">
    <text evidence="1">Belongs to the peptidase C2 family.</text>
</comment>
<dbReference type="InterPro" id="IPR022684">
    <property type="entry name" value="Calpain_cysteine_protease"/>
</dbReference>
<dbReference type="Proteomes" id="UP000472265">
    <property type="component" value="Chromosome 16"/>
</dbReference>
<dbReference type="FunFam" id="2.60.120.380:FF:000001">
    <property type="entry name" value="Calpain-1 catalytic subunit"/>
    <property type="match status" value="1"/>
</dbReference>
<keyword evidence="14" id="KW-1185">Reference proteome</keyword>
<dbReference type="FunFam" id="3.90.70.10:FF:000054">
    <property type="entry name" value="Calpain 14"/>
    <property type="match status" value="1"/>
</dbReference>
<dbReference type="Pfam" id="PF01067">
    <property type="entry name" value="Calpain_III"/>
    <property type="match status" value="1"/>
</dbReference>
<evidence type="ECO:0000256" key="2">
    <source>
        <dbReference type="ARBA" id="ARBA00022670"/>
    </source>
</evidence>
<evidence type="ECO:0000256" key="1">
    <source>
        <dbReference type="ARBA" id="ARBA00007623"/>
    </source>
</evidence>
<dbReference type="Ensembl" id="ENSSAUT00010041992.1">
    <property type="protein sequence ID" value="ENSSAUP00010039846.1"/>
    <property type="gene ID" value="ENSSAUG00010016757.1"/>
</dbReference>
<dbReference type="Pfam" id="PF00648">
    <property type="entry name" value="Peptidase_C2"/>
    <property type="match status" value="1"/>
</dbReference>
<reference evidence="13" key="3">
    <citation type="submission" date="2025-09" db="UniProtKB">
        <authorList>
            <consortium name="Ensembl"/>
        </authorList>
    </citation>
    <scope>IDENTIFICATION</scope>
</reference>
<keyword evidence="11" id="KW-0732">Signal</keyword>
<dbReference type="GeneTree" id="ENSGT00940000160421"/>
<keyword evidence="2 9" id="KW-0645">Protease</keyword>
<evidence type="ECO:0000256" key="9">
    <source>
        <dbReference type="PROSITE-ProRule" id="PRU00239"/>
    </source>
</evidence>
<evidence type="ECO:0000313" key="14">
    <source>
        <dbReference type="Proteomes" id="UP000472265"/>
    </source>
</evidence>
<keyword evidence="7" id="KW-0106">Calcium</keyword>
<feature type="compositionally biased region" description="Basic and acidic residues" evidence="10">
    <location>
        <begin position="544"/>
        <end position="557"/>
    </location>
</feature>
<dbReference type="InParanoid" id="A0A671WMB8"/>
<dbReference type="GO" id="GO:0046872">
    <property type="term" value="F:metal ion binding"/>
    <property type="evidence" value="ECO:0007669"/>
    <property type="project" value="UniProtKB-KW"/>
</dbReference>
<protein>
    <submittedName>
        <fullName evidence="13">Zgc:136872</fullName>
    </submittedName>
</protein>
<proteinExistence type="inferred from homology"/>
<dbReference type="GO" id="GO:0005737">
    <property type="term" value="C:cytoplasm"/>
    <property type="evidence" value="ECO:0007669"/>
    <property type="project" value="TreeGrafter"/>
</dbReference>
<dbReference type="AlphaFoldDB" id="A0A671WMB8"/>
<feature type="chain" id="PRO_5025331919" evidence="11">
    <location>
        <begin position="20"/>
        <end position="736"/>
    </location>
</feature>
<dbReference type="InterPro" id="IPR036213">
    <property type="entry name" value="Calpain_III_sf"/>
</dbReference>
<dbReference type="InterPro" id="IPR022683">
    <property type="entry name" value="Calpain_III"/>
</dbReference>
<keyword evidence="5 9" id="KW-0378">Hydrolase</keyword>
<dbReference type="Gene3D" id="1.10.238.10">
    <property type="entry name" value="EF-hand"/>
    <property type="match status" value="1"/>
</dbReference>
<dbReference type="GO" id="GO:0004198">
    <property type="term" value="F:calcium-dependent cysteine-type endopeptidase activity"/>
    <property type="evidence" value="ECO:0007669"/>
    <property type="project" value="InterPro"/>
</dbReference>
<dbReference type="PANTHER" id="PTHR10183">
    <property type="entry name" value="CALPAIN"/>
    <property type="match status" value="1"/>
</dbReference>
<dbReference type="Gene3D" id="3.90.70.10">
    <property type="entry name" value="Cysteine proteinases"/>
    <property type="match status" value="1"/>
</dbReference>
<dbReference type="InterPro" id="IPR000169">
    <property type="entry name" value="Pept_cys_AS"/>
</dbReference>
<keyword evidence="3" id="KW-0479">Metal-binding</keyword>
<gene>
    <name evidence="13" type="primary">LOC115565930</name>
</gene>
<dbReference type="CDD" id="cd00044">
    <property type="entry name" value="CysPc"/>
    <property type="match status" value="1"/>
</dbReference>
<dbReference type="CDD" id="cd00214">
    <property type="entry name" value="Calpain_III"/>
    <property type="match status" value="1"/>
</dbReference>
<dbReference type="PRINTS" id="PR00704">
    <property type="entry name" value="CALPAIN"/>
</dbReference>
<feature type="signal peptide" evidence="11">
    <location>
        <begin position="1"/>
        <end position="19"/>
    </location>
</feature>
<dbReference type="Gene3D" id="2.60.120.380">
    <property type="match status" value="1"/>
</dbReference>
<reference evidence="13" key="1">
    <citation type="submission" date="2021-04" db="EMBL/GenBank/DDBJ databases">
        <authorList>
            <consortium name="Wellcome Sanger Institute Data Sharing"/>
        </authorList>
    </citation>
    <scope>NUCLEOTIDE SEQUENCE [LARGE SCALE GENOMIC DNA]</scope>
</reference>
<dbReference type="InterPro" id="IPR018247">
    <property type="entry name" value="EF_Hand_1_Ca_BS"/>
</dbReference>
<dbReference type="SUPFAM" id="SSF49758">
    <property type="entry name" value="Calpain large subunit, middle domain (domain III)"/>
    <property type="match status" value="1"/>
</dbReference>
<feature type="active site" evidence="8 9">
    <location>
        <position position="298"/>
    </location>
</feature>
<accession>A0A671WMB8</accession>
<evidence type="ECO:0000256" key="4">
    <source>
        <dbReference type="ARBA" id="ARBA00022737"/>
    </source>
</evidence>
<dbReference type="PROSITE" id="PS50203">
    <property type="entry name" value="CALPAIN_CAT"/>
    <property type="match status" value="1"/>
</dbReference>
<organism evidence="13 14">
    <name type="scientific">Sparus aurata</name>
    <name type="common">Gilthead sea bream</name>
    <dbReference type="NCBI Taxonomy" id="8175"/>
    <lineage>
        <taxon>Eukaryota</taxon>
        <taxon>Metazoa</taxon>
        <taxon>Chordata</taxon>
        <taxon>Craniata</taxon>
        <taxon>Vertebrata</taxon>
        <taxon>Euteleostomi</taxon>
        <taxon>Actinopterygii</taxon>
        <taxon>Neopterygii</taxon>
        <taxon>Teleostei</taxon>
        <taxon>Neoteleostei</taxon>
        <taxon>Acanthomorphata</taxon>
        <taxon>Eupercaria</taxon>
        <taxon>Spariformes</taxon>
        <taxon>Sparidae</taxon>
        <taxon>Sparus</taxon>
    </lineage>
</organism>
<dbReference type="SUPFAM" id="SSF47473">
    <property type="entry name" value="EF-hand"/>
    <property type="match status" value="1"/>
</dbReference>
<dbReference type="PROSITE" id="PS00018">
    <property type="entry name" value="EF_HAND_1"/>
    <property type="match status" value="1"/>
</dbReference>
<evidence type="ECO:0000259" key="12">
    <source>
        <dbReference type="PROSITE" id="PS50203"/>
    </source>
</evidence>
<evidence type="ECO:0000256" key="8">
    <source>
        <dbReference type="PIRSR" id="PIRSR622684-1"/>
    </source>
</evidence>
<evidence type="ECO:0000256" key="3">
    <source>
        <dbReference type="ARBA" id="ARBA00022723"/>
    </source>
</evidence>
<dbReference type="PANTHER" id="PTHR10183:SF302">
    <property type="entry name" value="CALPAIN-14"/>
    <property type="match status" value="1"/>
</dbReference>
<evidence type="ECO:0000256" key="5">
    <source>
        <dbReference type="ARBA" id="ARBA00022801"/>
    </source>
</evidence>
<evidence type="ECO:0000256" key="10">
    <source>
        <dbReference type="SAM" id="MobiDB-lite"/>
    </source>
</evidence>
<dbReference type="PROSITE" id="PS00139">
    <property type="entry name" value="THIOL_PROTEASE_CYS"/>
    <property type="match status" value="1"/>
</dbReference>
<keyword evidence="4" id="KW-0677">Repeat</keyword>